<keyword evidence="1" id="KW-1133">Transmembrane helix</keyword>
<evidence type="ECO:0000256" key="1">
    <source>
        <dbReference type="SAM" id="Phobius"/>
    </source>
</evidence>
<evidence type="ECO:0000256" key="2">
    <source>
        <dbReference type="SAM" id="SignalP"/>
    </source>
</evidence>
<feature type="chain" id="PRO_5013302185" description="Secreted protein" evidence="2">
    <location>
        <begin position="19"/>
        <end position="108"/>
    </location>
</feature>
<keyword evidence="1" id="KW-0812">Transmembrane</keyword>
<dbReference type="AlphaFoldDB" id="A0A224Y109"/>
<feature type="signal peptide" evidence="2">
    <location>
        <begin position="1"/>
        <end position="18"/>
    </location>
</feature>
<organism evidence="3">
    <name type="scientific">Panstrongylus lignarius</name>
    <dbReference type="NCBI Taxonomy" id="156445"/>
    <lineage>
        <taxon>Eukaryota</taxon>
        <taxon>Metazoa</taxon>
        <taxon>Ecdysozoa</taxon>
        <taxon>Arthropoda</taxon>
        <taxon>Hexapoda</taxon>
        <taxon>Insecta</taxon>
        <taxon>Pterygota</taxon>
        <taxon>Neoptera</taxon>
        <taxon>Paraneoptera</taxon>
        <taxon>Hemiptera</taxon>
        <taxon>Heteroptera</taxon>
        <taxon>Panheteroptera</taxon>
        <taxon>Cimicomorpha</taxon>
        <taxon>Reduviidae</taxon>
        <taxon>Triatominae</taxon>
        <taxon>Panstrongylus</taxon>
    </lineage>
</organism>
<keyword evidence="1" id="KW-0472">Membrane</keyword>
<name>A0A224Y109_9HEMI</name>
<accession>A0A224Y109</accession>
<reference evidence="3" key="1">
    <citation type="journal article" date="2018" name="PLoS Negl. Trop. Dis.">
        <title>An insight into the salivary gland and fat body transcriptome of Panstrongylus lignarius (Hemiptera: Heteroptera), the main vector of Chagas disease in Peru.</title>
        <authorList>
            <person name="Nevoa J.C."/>
            <person name="Mendes M.T."/>
            <person name="da Silva M.V."/>
            <person name="Soares S.C."/>
            <person name="Oliveira C.J.F."/>
            <person name="Ribeiro J.M.C."/>
        </authorList>
    </citation>
    <scope>NUCLEOTIDE SEQUENCE</scope>
</reference>
<feature type="transmembrane region" description="Helical" evidence="1">
    <location>
        <begin position="56"/>
        <end position="80"/>
    </location>
</feature>
<sequence length="108" mass="12298">MGKLFYLIFFSVETLIQCIPVPSSYVFRSSQSPFMRPLPFISSSMSFFHLLQGQPLFLLSVGTYSSIIFGQLVSSILFTWPYQMSFSDEYIVRVLYTNSAPDFCVGTC</sequence>
<protein>
    <recommendedName>
        <fullName evidence="4">Secreted protein</fullName>
    </recommendedName>
</protein>
<evidence type="ECO:0008006" key="4">
    <source>
        <dbReference type="Google" id="ProtNLM"/>
    </source>
</evidence>
<proteinExistence type="predicted"/>
<dbReference type="EMBL" id="GFTR01001764">
    <property type="protein sequence ID" value="JAW14662.1"/>
    <property type="molecule type" value="Transcribed_RNA"/>
</dbReference>
<evidence type="ECO:0000313" key="3">
    <source>
        <dbReference type="EMBL" id="JAW14662.1"/>
    </source>
</evidence>
<keyword evidence="2" id="KW-0732">Signal</keyword>